<accession>A0A165BZX4</accession>
<dbReference type="AlphaFoldDB" id="A0A165BZX4"/>
<dbReference type="InParanoid" id="A0A165BZX4"/>
<feature type="region of interest" description="Disordered" evidence="1">
    <location>
        <begin position="1"/>
        <end position="50"/>
    </location>
</feature>
<name>A0A165BZX4_EXIGL</name>
<reference evidence="3 4" key="1">
    <citation type="journal article" date="2016" name="Mol. Biol. Evol.">
        <title>Comparative Genomics of Early-Diverging Mushroom-Forming Fungi Provides Insights into the Origins of Lignocellulose Decay Capabilities.</title>
        <authorList>
            <person name="Nagy L.G."/>
            <person name="Riley R."/>
            <person name="Tritt A."/>
            <person name="Adam C."/>
            <person name="Daum C."/>
            <person name="Floudas D."/>
            <person name="Sun H."/>
            <person name="Yadav J.S."/>
            <person name="Pangilinan J."/>
            <person name="Larsson K.H."/>
            <person name="Matsuura K."/>
            <person name="Barry K."/>
            <person name="Labutti K."/>
            <person name="Kuo R."/>
            <person name="Ohm R.A."/>
            <person name="Bhattacharya S.S."/>
            <person name="Shirouzu T."/>
            <person name="Yoshinaga Y."/>
            <person name="Martin F.M."/>
            <person name="Grigoriev I.V."/>
            <person name="Hibbett D.S."/>
        </authorList>
    </citation>
    <scope>NUCLEOTIDE SEQUENCE [LARGE SCALE GENOMIC DNA]</scope>
    <source>
        <strain evidence="3 4">HHB12029</strain>
    </source>
</reference>
<evidence type="ECO:0000259" key="2">
    <source>
        <dbReference type="Pfam" id="PF24016"/>
    </source>
</evidence>
<dbReference type="EMBL" id="KV426382">
    <property type="protein sequence ID" value="KZV81556.1"/>
    <property type="molecule type" value="Genomic_DNA"/>
</dbReference>
<protein>
    <recommendedName>
        <fullName evidence="2">DUF7330 domain-containing protein</fullName>
    </recommendedName>
</protein>
<dbReference type="InterPro" id="IPR055754">
    <property type="entry name" value="DUF7330"/>
</dbReference>
<proteinExistence type="predicted"/>
<evidence type="ECO:0000313" key="4">
    <source>
        <dbReference type="Proteomes" id="UP000077266"/>
    </source>
</evidence>
<feature type="domain" description="DUF7330" evidence="2">
    <location>
        <begin position="88"/>
        <end position="250"/>
    </location>
</feature>
<dbReference type="Pfam" id="PF24016">
    <property type="entry name" value="DUF7330"/>
    <property type="match status" value="1"/>
</dbReference>
<gene>
    <name evidence="3" type="ORF">EXIGLDRAFT_779552</name>
</gene>
<sequence>MVAPTSSAREQQHDIASAGVQAVPPVSAPRQTPAARGKRAAHRPPPPVARSNWVSVARVGKFINYQTTIIGVTARRQAVWSTPEPFIGSYVLDPSMAVTSELLSPRSEEDDDEERPNLKVDSTGDIDIDLWIVPSSAEDGSKAATRVVLDGRNIKLRLHSIGTRPLDLYISCETLSIAVPRDFVGALGMDTPTKRIKFSAPVTRVMAIFHDAVDGMNGFIGDSSKAGADLAQGSRIVIKSSKSDVSMSFAKPRTIWTSLWPFGKSAA</sequence>
<keyword evidence="4" id="KW-1185">Reference proteome</keyword>
<dbReference type="Proteomes" id="UP000077266">
    <property type="component" value="Unassembled WGS sequence"/>
</dbReference>
<evidence type="ECO:0000313" key="3">
    <source>
        <dbReference type="EMBL" id="KZV81556.1"/>
    </source>
</evidence>
<evidence type="ECO:0000256" key="1">
    <source>
        <dbReference type="SAM" id="MobiDB-lite"/>
    </source>
</evidence>
<organism evidence="3 4">
    <name type="scientific">Exidia glandulosa HHB12029</name>
    <dbReference type="NCBI Taxonomy" id="1314781"/>
    <lineage>
        <taxon>Eukaryota</taxon>
        <taxon>Fungi</taxon>
        <taxon>Dikarya</taxon>
        <taxon>Basidiomycota</taxon>
        <taxon>Agaricomycotina</taxon>
        <taxon>Agaricomycetes</taxon>
        <taxon>Auriculariales</taxon>
        <taxon>Exidiaceae</taxon>
        <taxon>Exidia</taxon>
    </lineage>
</organism>